<accession>A0A8J3EQ87</accession>
<dbReference type="Pfam" id="PF12852">
    <property type="entry name" value="Cupin_6"/>
    <property type="match status" value="1"/>
</dbReference>
<keyword evidence="3" id="KW-0804">Transcription</keyword>
<evidence type="ECO:0000259" key="4">
    <source>
        <dbReference type="PROSITE" id="PS01124"/>
    </source>
</evidence>
<dbReference type="EMBL" id="VCJR02000001">
    <property type="protein sequence ID" value="NHK27123.1"/>
    <property type="molecule type" value="Genomic_DNA"/>
</dbReference>
<comment type="caution">
    <text evidence="5">The sequence shown here is derived from an EMBL/GenBank/DDBJ whole genome shotgun (WGS) entry which is preliminary data.</text>
</comment>
<evidence type="ECO:0000256" key="2">
    <source>
        <dbReference type="ARBA" id="ARBA00023125"/>
    </source>
</evidence>
<evidence type="ECO:0000313" key="8">
    <source>
        <dbReference type="Proteomes" id="UP000818603"/>
    </source>
</evidence>
<evidence type="ECO:0000256" key="1">
    <source>
        <dbReference type="ARBA" id="ARBA00023015"/>
    </source>
</evidence>
<dbReference type="PANTHER" id="PTHR46796">
    <property type="entry name" value="HTH-TYPE TRANSCRIPTIONAL ACTIVATOR RHAS-RELATED"/>
    <property type="match status" value="1"/>
</dbReference>
<dbReference type="PRINTS" id="PR00032">
    <property type="entry name" value="HTHARAC"/>
</dbReference>
<reference evidence="5" key="1">
    <citation type="journal article" date="2014" name="Int. J. Syst. Evol. Microbiol.">
        <title>Complete genome sequence of Corynebacterium casei LMG S-19264T (=DSM 44701T), isolated from a smear-ripened cheese.</title>
        <authorList>
            <consortium name="US DOE Joint Genome Institute (JGI-PGF)"/>
            <person name="Walter F."/>
            <person name="Albersmeier A."/>
            <person name="Kalinowski J."/>
            <person name="Ruckert C."/>
        </authorList>
    </citation>
    <scope>NUCLEOTIDE SEQUENCE</scope>
    <source>
        <strain evidence="5">CGMCC 1.14984</strain>
    </source>
</reference>
<dbReference type="GO" id="GO:0003700">
    <property type="term" value="F:DNA-binding transcription factor activity"/>
    <property type="evidence" value="ECO:0007669"/>
    <property type="project" value="InterPro"/>
</dbReference>
<dbReference type="Proteomes" id="UP000621856">
    <property type="component" value="Unassembled WGS sequence"/>
</dbReference>
<dbReference type="Proteomes" id="UP000818603">
    <property type="component" value="Unassembled WGS sequence"/>
</dbReference>
<protein>
    <submittedName>
        <fullName evidence="5">AraC family transcriptional regulator</fullName>
    </submittedName>
</protein>
<organism evidence="5 7">
    <name type="scientific">Aquisalinus luteolus</name>
    <dbReference type="NCBI Taxonomy" id="1566827"/>
    <lineage>
        <taxon>Bacteria</taxon>
        <taxon>Pseudomonadati</taxon>
        <taxon>Pseudomonadota</taxon>
        <taxon>Alphaproteobacteria</taxon>
        <taxon>Parvularculales</taxon>
        <taxon>Parvularculaceae</taxon>
        <taxon>Aquisalinus</taxon>
    </lineage>
</organism>
<dbReference type="PROSITE" id="PS01124">
    <property type="entry name" value="HTH_ARAC_FAMILY_2"/>
    <property type="match status" value="1"/>
</dbReference>
<reference evidence="6 8" key="2">
    <citation type="submission" date="2020-02" db="EMBL/GenBank/DDBJ databases">
        <title>Genome sequence of Parvularcula flava strain NH6-79.</title>
        <authorList>
            <person name="Abdul Karim M.H."/>
            <person name="Lam M.Q."/>
            <person name="Chen S.J."/>
            <person name="Yahya A."/>
            <person name="Shahir S."/>
            <person name="Shamsir M.S."/>
            <person name="Chong C.S."/>
        </authorList>
    </citation>
    <scope>NUCLEOTIDE SEQUENCE [LARGE SCALE GENOMIC DNA]</scope>
    <source>
        <strain evidence="6 8">NH6-79</strain>
    </source>
</reference>
<evidence type="ECO:0000313" key="7">
    <source>
        <dbReference type="Proteomes" id="UP000621856"/>
    </source>
</evidence>
<feature type="domain" description="HTH araC/xylS-type" evidence="4">
    <location>
        <begin position="196"/>
        <end position="297"/>
    </location>
</feature>
<dbReference type="InterPro" id="IPR018060">
    <property type="entry name" value="HTH_AraC"/>
</dbReference>
<dbReference type="GO" id="GO:0043565">
    <property type="term" value="F:sequence-specific DNA binding"/>
    <property type="evidence" value="ECO:0007669"/>
    <property type="project" value="InterPro"/>
</dbReference>
<keyword evidence="1" id="KW-0805">Transcription regulation</keyword>
<keyword evidence="8" id="KW-1185">Reference proteome</keyword>
<dbReference type="InterPro" id="IPR020449">
    <property type="entry name" value="Tscrpt_reg_AraC-type_HTH"/>
</dbReference>
<dbReference type="EMBL" id="BMGZ01000001">
    <property type="protein sequence ID" value="GGH94446.1"/>
    <property type="molecule type" value="Genomic_DNA"/>
</dbReference>
<keyword evidence="2" id="KW-0238">DNA-binding</keyword>
<reference evidence="5" key="3">
    <citation type="submission" date="2020-09" db="EMBL/GenBank/DDBJ databases">
        <authorList>
            <person name="Sun Q."/>
            <person name="Zhou Y."/>
        </authorList>
    </citation>
    <scope>NUCLEOTIDE SEQUENCE</scope>
    <source>
        <strain evidence="5">CGMCC 1.14984</strain>
    </source>
</reference>
<dbReference type="InterPro" id="IPR050204">
    <property type="entry name" value="AraC_XylS_family_regulators"/>
</dbReference>
<dbReference type="RefSeq" id="WP_155137864.1">
    <property type="nucleotide sequence ID" value="NZ_BMGZ01000001.1"/>
</dbReference>
<dbReference type="Gene3D" id="1.10.10.60">
    <property type="entry name" value="Homeodomain-like"/>
    <property type="match status" value="2"/>
</dbReference>
<dbReference type="Pfam" id="PF12833">
    <property type="entry name" value="HTH_18"/>
    <property type="match status" value="1"/>
</dbReference>
<evidence type="ECO:0000313" key="5">
    <source>
        <dbReference type="EMBL" id="GGH94446.1"/>
    </source>
</evidence>
<name>A0A8J3EQ87_9PROT</name>
<evidence type="ECO:0000256" key="3">
    <source>
        <dbReference type="ARBA" id="ARBA00023163"/>
    </source>
</evidence>
<proteinExistence type="predicted"/>
<dbReference type="PANTHER" id="PTHR46796:SF7">
    <property type="entry name" value="ARAC FAMILY TRANSCRIPTIONAL REGULATOR"/>
    <property type="match status" value="1"/>
</dbReference>
<dbReference type="InterPro" id="IPR018062">
    <property type="entry name" value="HTH_AraC-typ_CS"/>
</dbReference>
<dbReference type="SMART" id="SM00342">
    <property type="entry name" value="HTH_ARAC"/>
    <property type="match status" value="1"/>
</dbReference>
<evidence type="ECO:0000313" key="6">
    <source>
        <dbReference type="EMBL" id="NHK27123.1"/>
    </source>
</evidence>
<sequence>MADPLAQIVSLLQPGAPFSKCVTGSGPWRVRRTQSPNPYYVAVLKGSVRYWDHQSGEVIVNAGDFILIPSAQDFMMGSDVPSSDNDMVIDPVILPGGGYRVGSIDGPIDMRALVGYCIFQSDDAALLSSLLPELVVVRGEHRLPMLMQLLGEEALGSKPGREVVLQHLLEVLLIEAMRSSVELGDNPGLLRGLSDERLAVAIRAMHADPGRGWTVAELARAAALSRSGFHDRFQSAVGMAPMEYLTAWRLTLAKDLLRKRELSVSAIARQVGYSSASAFSVAFARSVGVSPARYRREKAAALPGLAAEEFEGAIA</sequence>
<dbReference type="AlphaFoldDB" id="A0A8J3EQ87"/>
<dbReference type="SUPFAM" id="SSF46689">
    <property type="entry name" value="Homeodomain-like"/>
    <property type="match status" value="2"/>
</dbReference>
<gene>
    <name evidence="6" type="ORF">FF098_004295</name>
    <name evidence="5" type="ORF">GCM10011355_08650</name>
</gene>
<dbReference type="InterPro" id="IPR032783">
    <property type="entry name" value="AraC_lig"/>
</dbReference>
<dbReference type="PROSITE" id="PS00041">
    <property type="entry name" value="HTH_ARAC_FAMILY_1"/>
    <property type="match status" value="2"/>
</dbReference>
<dbReference type="InterPro" id="IPR009057">
    <property type="entry name" value="Homeodomain-like_sf"/>
</dbReference>